<name>A0A7S3K8M2_EUPCR</name>
<sequence length="100" mass="11472">MKKNRANWESRIDEYHQRMLGNIKRIENNVIEEAKSENEESSSSNKMSSFTDSKEELTDSDYQAEMERAEQQLQLLSDKPELSKQQSAAIPVKGFSGSDL</sequence>
<evidence type="ECO:0000256" key="1">
    <source>
        <dbReference type="SAM" id="MobiDB-lite"/>
    </source>
</evidence>
<proteinExistence type="predicted"/>
<evidence type="ECO:0000313" key="2">
    <source>
        <dbReference type="EMBL" id="CAE0377686.1"/>
    </source>
</evidence>
<gene>
    <name evidence="2" type="ORF">ECRA1380_LOCUS2644</name>
</gene>
<accession>A0A7S3K8M2</accession>
<dbReference type="AlphaFoldDB" id="A0A7S3K8M2"/>
<protein>
    <submittedName>
        <fullName evidence="2">Uncharacterized protein</fullName>
    </submittedName>
</protein>
<dbReference type="EMBL" id="HBIK01005480">
    <property type="protein sequence ID" value="CAE0377686.1"/>
    <property type="molecule type" value="Transcribed_RNA"/>
</dbReference>
<feature type="region of interest" description="Disordered" evidence="1">
    <location>
        <begin position="31"/>
        <end position="100"/>
    </location>
</feature>
<organism evidence="2">
    <name type="scientific">Euplotes crassus</name>
    <dbReference type="NCBI Taxonomy" id="5936"/>
    <lineage>
        <taxon>Eukaryota</taxon>
        <taxon>Sar</taxon>
        <taxon>Alveolata</taxon>
        <taxon>Ciliophora</taxon>
        <taxon>Intramacronucleata</taxon>
        <taxon>Spirotrichea</taxon>
        <taxon>Hypotrichia</taxon>
        <taxon>Euplotida</taxon>
        <taxon>Euplotidae</taxon>
        <taxon>Moneuplotes</taxon>
    </lineage>
</organism>
<reference evidence="2" key="1">
    <citation type="submission" date="2021-01" db="EMBL/GenBank/DDBJ databases">
        <authorList>
            <person name="Corre E."/>
            <person name="Pelletier E."/>
            <person name="Niang G."/>
            <person name="Scheremetjew M."/>
            <person name="Finn R."/>
            <person name="Kale V."/>
            <person name="Holt S."/>
            <person name="Cochrane G."/>
            <person name="Meng A."/>
            <person name="Brown T."/>
            <person name="Cohen L."/>
        </authorList>
    </citation>
    <scope>NUCLEOTIDE SEQUENCE</scope>
    <source>
        <strain evidence="2">CT5</strain>
    </source>
</reference>